<dbReference type="SUPFAM" id="SSF55816">
    <property type="entry name" value="5'-nucleotidase (syn. UDP-sugar hydrolase), C-terminal domain"/>
    <property type="match status" value="1"/>
</dbReference>
<dbReference type="GO" id="GO:0008253">
    <property type="term" value="F:5'-nucleotidase activity"/>
    <property type="evidence" value="ECO:0007669"/>
    <property type="project" value="UniProtKB-EC"/>
</dbReference>
<dbReference type="PANTHER" id="PTHR11575">
    <property type="entry name" value="5'-NUCLEOTIDASE-RELATED"/>
    <property type="match status" value="1"/>
</dbReference>
<dbReference type="InterPro" id="IPR006179">
    <property type="entry name" value="5_nucleotidase/apyrase"/>
</dbReference>
<protein>
    <submittedName>
        <fullName evidence="2">5'-nucleotidase</fullName>
        <ecNumber evidence="2">3.1.3.5</ecNumber>
    </submittedName>
</protein>
<organism evidence="2 3">
    <name type="scientific">Sphingobacterium kitahiroshimense</name>
    <dbReference type="NCBI Taxonomy" id="470446"/>
    <lineage>
        <taxon>Bacteria</taxon>
        <taxon>Pseudomonadati</taxon>
        <taxon>Bacteroidota</taxon>
        <taxon>Sphingobacteriia</taxon>
        <taxon>Sphingobacteriales</taxon>
        <taxon>Sphingobacteriaceae</taxon>
        <taxon>Sphingobacterium</taxon>
    </lineage>
</organism>
<dbReference type="EMBL" id="JBDJNQ010000008">
    <property type="protein sequence ID" value="MEN5378840.1"/>
    <property type="molecule type" value="Genomic_DNA"/>
</dbReference>
<feature type="domain" description="5'-Nucleotidase C-terminal" evidence="1">
    <location>
        <begin position="69"/>
        <end position="212"/>
    </location>
</feature>
<dbReference type="PRINTS" id="PR01607">
    <property type="entry name" value="APYRASEFAMLY"/>
</dbReference>
<keyword evidence="3" id="KW-1185">Reference proteome</keyword>
<evidence type="ECO:0000313" key="2">
    <source>
        <dbReference type="EMBL" id="MEN5378840.1"/>
    </source>
</evidence>
<evidence type="ECO:0000259" key="1">
    <source>
        <dbReference type="Pfam" id="PF02872"/>
    </source>
</evidence>
<keyword evidence="2" id="KW-0378">Hydrolase</keyword>
<reference evidence="2 3" key="1">
    <citation type="submission" date="2024-04" db="EMBL/GenBank/DDBJ databases">
        <title>WGS of bacteria from Torrens River.</title>
        <authorList>
            <person name="Wyrsch E.R."/>
            <person name="Drigo B."/>
        </authorList>
    </citation>
    <scope>NUCLEOTIDE SEQUENCE [LARGE SCALE GENOMIC DNA]</scope>
    <source>
        <strain evidence="2 3">TWI391</strain>
    </source>
</reference>
<dbReference type="PROSITE" id="PS51257">
    <property type="entry name" value="PROKAR_LIPOPROTEIN"/>
    <property type="match status" value="1"/>
</dbReference>
<dbReference type="Proteomes" id="UP001409291">
    <property type="component" value="Unassembled WGS sequence"/>
</dbReference>
<dbReference type="InterPro" id="IPR036907">
    <property type="entry name" value="5'-Nucleotdase_C_sf"/>
</dbReference>
<dbReference type="Pfam" id="PF02872">
    <property type="entry name" value="5_nucleotid_C"/>
    <property type="match status" value="1"/>
</dbReference>
<dbReference type="InterPro" id="IPR008334">
    <property type="entry name" value="5'-Nucleotdase_C"/>
</dbReference>
<name>A0ABV0BVL7_9SPHI</name>
<dbReference type="PANTHER" id="PTHR11575:SF24">
    <property type="entry name" value="5'-NUCLEOTIDASE"/>
    <property type="match status" value="1"/>
</dbReference>
<sequence length="254" mass="28471">MMKLTIHQLQYVTFGFLAILLSTSCSKKLSPVQKDFKQYEINKSTVEDTAIVAIYSPYKKQMQAEMNRVIGFSEVALTKEKTPETLMGNFFTQALLVASEKINNKADIAFATKGGIRNEIKAGDITVESVFEVMPFENQLTVMELSGEQIEQLANFIAATGGQPVSGITLSIQDKKPINIQVQGKDIDKNKTYKVVTYDYLANGGDNLDLFTHALKRTDYPQKVRESLMDYISSFTKNGQKINMQLDGRVKIIK</sequence>
<proteinExistence type="predicted"/>
<evidence type="ECO:0000313" key="3">
    <source>
        <dbReference type="Proteomes" id="UP001409291"/>
    </source>
</evidence>
<dbReference type="EC" id="3.1.3.5" evidence="2"/>
<comment type="caution">
    <text evidence="2">The sequence shown here is derived from an EMBL/GenBank/DDBJ whole genome shotgun (WGS) entry which is preliminary data.</text>
</comment>
<dbReference type="RefSeq" id="WP_232789236.1">
    <property type="nucleotide sequence ID" value="NZ_JBDJLH010000003.1"/>
</dbReference>
<accession>A0ABV0BVL7</accession>
<gene>
    <name evidence="2" type="ORF">ABE541_16380</name>
</gene>
<dbReference type="Gene3D" id="3.90.780.10">
    <property type="entry name" value="5'-Nucleotidase, C-terminal domain"/>
    <property type="match status" value="1"/>
</dbReference>